<protein>
    <submittedName>
        <fullName evidence="1">Uncharacterized protein</fullName>
    </submittedName>
</protein>
<keyword evidence="2" id="KW-1185">Reference proteome</keyword>
<sequence length="65" mass="7008">MAAVPVRETDAAASAPAAPAITSLRIWRPPCSGGWDLRKAVHGRSPVGHFCVAIERIFRHCTADR</sequence>
<dbReference type="AlphaFoldDB" id="A0A3M2M436"/>
<proteinExistence type="predicted"/>
<gene>
    <name evidence="1" type="ORF">EBO15_13765</name>
</gene>
<reference evidence="1 2" key="1">
    <citation type="submission" date="2018-10" db="EMBL/GenBank/DDBJ databases">
        <title>Isolation from soil.</title>
        <authorList>
            <person name="Hu J."/>
        </authorList>
    </citation>
    <scope>NUCLEOTIDE SEQUENCE [LARGE SCALE GENOMIC DNA]</scope>
    <source>
        <strain evidence="1 2">NEAU-Ht49</strain>
    </source>
</reference>
<dbReference type="EMBL" id="RFFG01000020">
    <property type="protein sequence ID" value="RMI44212.1"/>
    <property type="molecule type" value="Genomic_DNA"/>
</dbReference>
<organism evidence="1 2">
    <name type="scientific">Actinomadura harenae</name>
    <dbReference type="NCBI Taxonomy" id="2483351"/>
    <lineage>
        <taxon>Bacteria</taxon>
        <taxon>Bacillati</taxon>
        <taxon>Actinomycetota</taxon>
        <taxon>Actinomycetes</taxon>
        <taxon>Streptosporangiales</taxon>
        <taxon>Thermomonosporaceae</taxon>
        <taxon>Actinomadura</taxon>
    </lineage>
</organism>
<evidence type="ECO:0000313" key="2">
    <source>
        <dbReference type="Proteomes" id="UP000282674"/>
    </source>
</evidence>
<comment type="caution">
    <text evidence="1">The sequence shown here is derived from an EMBL/GenBank/DDBJ whole genome shotgun (WGS) entry which is preliminary data.</text>
</comment>
<accession>A0A3M2M436</accession>
<evidence type="ECO:0000313" key="1">
    <source>
        <dbReference type="EMBL" id="RMI44212.1"/>
    </source>
</evidence>
<dbReference type="Proteomes" id="UP000282674">
    <property type="component" value="Unassembled WGS sequence"/>
</dbReference>
<name>A0A3M2M436_9ACTN</name>